<feature type="binding site" evidence="7">
    <location>
        <begin position="136"/>
        <end position="139"/>
    </location>
    <ligand>
        <name>GTP</name>
        <dbReference type="ChEBI" id="CHEBI:37565"/>
    </ligand>
</feature>
<dbReference type="PANTHER" id="PTHR43721">
    <property type="entry name" value="ELONGATION FACTOR TU-RELATED"/>
    <property type="match status" value="1"/>
</dbReference>
<reference evidence="10" key="1">
    <citation type="submission" date="2017-09" db="EMBL/GenBank/DDBJ databases">
        <title>Depth-based differentiation of microbial function through sediment-hosted aquifers and enrichment of novel symbionts in the deep terrestrial subsurface.</title>
        <authorList>
            <person name="Probst A.J."/>
            <person name="Ladd B."/>
            <person name="Jarett J.K."/>
            <person name="Geller-Mcgrath D.E."/>
            <person name="Sieber C.M.K."/>
            <person name="Emerson J.B."/>
            <person name="Anantharaman K."/>
            <person name="Thomas B.C."/>
            <person name="Malmstrom R."/>
            <person name="Stieglmeier M."/>
            <person name="Klingl A."/>
            <person name="Woyke T."/>
            <person name="Ryan C.M."/>
            <person name="Banfield J.F."/>
        </authorList>
    </citation>
    <scope>NUCLEOTIDE SEQUENCE [LARGE SCALE GENOMIC DNA]</scope>
</reference>
<dbReference type="InterPro" id="IPR004161">
    <property type="entry name" value="EFTu-like_2"/>
</dbReference>
<dbReference type="InterPro" id="IPR004160">
    <property type="entry name" value="Transl_elong_EFTu/EF1A_C"/>
</dbReference>
<name>A0A2M6YBW2_9BACT</name>
<dbReference type="InterPro" id="IPR009000">
    <property type="entry name" value="Transl_B-barrel_sf"/>
</dbReference>
<comment type="subunit">
    <text evidence="7">Monomer.</text>
</comment>
<dbReference type="Gene3D" id="2.40.30.10">
    <property type="entry name" value="Translation factors"/>
    <property type="match status" value="2"/>
</dbReference>
<dbReference type="SUPFAM" id="SSF50465">
    <property type="entry name" value="EF-Tu/eEF-1alpha/eIF2-gamma C-terminal domain"/>
    <property type="match status" value="1"/>
</dbReference>
<dbReference type="PROSITE" id="PS51722">
    <property type="entry name" value="G_TR_2"/>
    <property type="match status" value="1"/>
</dbReference>
<dbReference type="GO" id="GO:0000287">
    <property type="term" value="F:magnesium ion binding"/>
    <property type="evidence" value="ECO:0007669"/>
    <property type="project" value="UniProtKB-UniRule"/>
</dbReference>
<dbReference type="NCBIfam" id="TIGR00485">
    <property type="entry name" value="EF-Tu"/>
    <property type="match status" value="1"/>
</dbReference>
<comment type="subcellular location">
    <subcellularLocation>
        <location evidence="7">Cytoplasm</location>
    </subcellularLocation>
</comment>
<proteinExistence type="inferred from homology"/>
<dbReference type="InterPro" id="IPR033720">
    <property type="entry name" value="EFTU_2"/>
</dbReference>
<evidence type="ECO:0000256" key="7">
    <source>
        <dbReference type="HAMAP-Rule" id="MF_00118"/>
    </source>
</evidence>
<keyword evidence="7" id="KW-0378">Hydrolase</keyword>
<evidence type="ECO:0000256" key="6">
    <source>
        <dbReference type="ARBA" id="ARBA00029554"/>
    </source>
</evidence>
<keyword evidence="3 7" id="KW-0251">Elongation factor</keyword>
<evidence type="ECO:0000256" key="2">
    <source>
        <dbReference type="ARBA" id="ARBA00022741"/>
    </source>
</evidence>
<organism evidence="9 10">
    <name type="scientific">Candidatus Berkelbacteria bacterium CG08_land_8_20_14_0_20_39_8</name>
    <dbReference type="NCBI Taxonomy" id="1974511"/>
    <lineage>
        <taxon>Bacteria</taxon>
        <taxon>Candidatus Berkelbacteria</taxon>
    </lineage>
</organism>
<evidence type="ECO:0000313" key="9">
    <source>
        <dbReference type="EMBL" id="PIU24164.1"/>
    </source>
</evidence>
<dbReference type="NCBIfam" id="NF009372">
    <property type="entry name" value="PRK12735.1"/>
    <property type="match status" value="1"/>
</dbReference>
<dbReference type="InterPro" id="IPR009001">
    <property type="entry name" value="Transl_elong_EF1A/Init_IF2_C"/>
</dbReference>
<keyword evidence="7" id="KW-0963">Cytoplasm</keyword>
<gene>
    <name evidence="7 9" type="primary">tuf</name>
    <name evidence="9" type="ORF">COT12_02515</name>
</gene>
<comment type="caution">
    <text evidence="9">The sequence shown here is derived from an EMBL/GenBank/DDBJ whole genome shotgun (WGS) entry which is preliminary data.</text>
</comment>
<dbReference type="InterPro" id="IPR027417">
    <property type="entry name" value="P-loop_NTPase"/>
</dbReference>
<dbReference type="SUPFAM" id="SSF52540">
    <property type="entry name" value="P-loop containing nucleoside triphosphate hydrolases"/>
    <property type="match status" value="1"/>
</dbReference>
<dbReference type="FunFam" id="3.40.50.300:FF:000003">
    <property type="entry name" value="Elongation factor Tu"/>
    <property type="match status" value="1"/>
</dbReference>
<keyword evidence="5 7" id="KW-0342">GTP-binding</keyword>
<dbReference type="NCBIfam" id="NF000766">
    <property type="entry name" value="PRK00049.1"/>
    <property type="match status" value="1"/>
</dbReference>
<dbReference type="Proteomes" id="UP000229896">
    <property type="component" value="Unassembled WGS sequence"/>
</dbReference>
<keyword evidence="7" id="KW-0479">Metal-binding</keyword>
<comment type="function">
    <text evidence="7">GTP hydrolase that promotes the GTP-dependent binding of aminoacyl-tRNA to the A-site of ribosomes during protein biosynthesis.</text>
</comment>
<dbReference type="PANTHER" id="PTHR43721:SF22">
    <property type="entry name" value="ELONGATION FACTOR TU, MITOCHONDRIAL"/>
    <property type="match status" value="1"/>
</dbReference>
<feature type="binding site" evidence="7">
    <location>
        <begin position="19"/>
        <end position="26"/>
    </location>
    <ligand>
        <name>GTP</name>
        <dbReference type="ChEBI" id="CHEBI:37565"/>
    </ligand>
</feature>
<dbReference type="InterPro" id="IPR005225">
    <property type="entry name" value="Small_GTP-bd"/>
</dbReference>
<dbReference type="CDD" id="cd03697">
    <property type="entry name" value="EFTU_II"/>
    <property type="match status" value="1"/>
</dbReference>
<accession>A0A2M6YBW2</accession>
<dbReference type="EMBL" id="PEXI01000078">
    <property type="protein sequence ID" value="PIU24164.1"/>
    <property type="molecule type" value="Genomic_DNA"/>
</dbReference>
<evidence type="ECO:0000259" key="8">
    <source>
        <dbReference type="PROSITE" id="PS51722"/>
    </source>
</evidence>
<comment type="catalytic activity">
    <reaction evidence="7">
        <text>GTP + H2O = GDP + phosphate + H(+)</text>
        <dbReference type="Rhea" id="RHEA:19669"/>
        <dbReference type="ChEBI" id="CHEBI:15377"/>
        <dbReference type="ChEBI" id="CHEBI:15378"/>
        <dbReference type="ChEBI" id="CHEBI:37565"/>
        <dbReference type="ChEBI" id="CHEBI:43474"/>
        <dbReference type="ChEBI" id="CHEBI:58189"/>
        <dbReference type="EC" id="3.6.5.3"/>
    </reaction>
</comment>
<dbReference type="Pfam" id="PF00009">
    <property type="entry name" value="GTP_EFTU"/>
    <property type="match status" value="1"/>
</dbReference>
<dbReference type="InterPro" id="IPR041709">
    <property type="entry name" value="EF-Tu_GTP-bd"/>
</dbReference>
<dbReference type="InterPro" id="IPR004541">
    <property type="entry name" value="Transl_elong_EFTu/EF1A_bac/org"/>
</dbReference>
<dbReference type="EC" id="3.6.5.3" evidence="7"/>
<evidence type="ECO:0000256" key="3">
    <source>
        <dbReference type="ARBA" id="ARBA00022768"/>
    </source>
</evidence>
<keyword evidence="7" id="KW-0460">Magnesium</keyword>
<keyword evidence="2 7" id="KW-0547">Nucleotide-binding</keyword>
<keyword evidence="4 7" id="KW-0648">Protein biosynthesis</keyword>
<dbReference type="FunFam" id="2.40.30.10:FF:000001">
    <property type="entry name" value="Elongation factor Tu"/>
    <property type="match status" value="1"/>
</dbReference>
<dbReference type="GO" id="GO:0003924">
    <property type="term" value="F:GTPase activity"/>
    <property type="evidence" value="ECO:0007669"/>
    <property type="project" value="UniProtKB-UniRule"/>
</dbReference>
<dbReference type="InterPro" id="IPR050055">
    <property type="entry name" value="EF-Tu_GTPase"/>
</dbReference>
<dbReference type="GO" id="GO:0003746">
    <property type="term" value="F:translation elongation factor activity"/>
    <property type="evidence" value="ECO:0007669"/>
    <property type="project" value="UniProtKB-UniRule"/>
</dbReference>
<dbReference type="GO" id="GO:0005525">
    <property type="term" value="F:GTP binding"/>
    <property type="evidence" value="ECO:0007669"/>
    <property type="project" value="UniProtKB-UniRule"/>
</dbReference>
<feature type="binding site" evidence="7">
    <location>
        <position position="26"/>
    </location>
    <ligand>
        <name>Mg(2+)</name>
        <dbReference type="ChEBI" id="CHEBI:18420"/>
    </ligand>
</feature>
<dbReference type="NCBIfam" id="TIGR00231">
    <property type="entry name" value="small_GTP"/>
    <property type="match status" value="1"/>
</dbReference>
<evidence type="ECO:0000256" key="5">
    <source>
        <dbReference type="ARBA" id="ARBA00023134"/>
    </source>
</evidence>
<dbReference type="Pfam" id="PF03143">
    <property type="entry name" value="GTP_EFTU_D3"/>
    <property type="match status" value="1"/>
</dbReference>
<dbReference type="HAMAP" id="MF_00118_B">
    <property type="entry name" value="EF_Tu_B"/>
    <property type="match status" value="1"/>
</dbReference>
<evidence type="ECO:0000256" key="1">
    <source>
        <dbReference type="ARBA" id="ARBA00007249"/>
    </source>
</evidence>
<evidence type="ECO:0000256" key="4">
    <source>
        <dbReference type="ARBA" id="ARBA00022917"/>
    </source>
</evidence>
<evidence type="ECO:0000313" key="10">
    <source>
        <dbReference type="Proteomes" id="UP000229896"/>
    </source>
</evidence>
<feature type="binding site" evidence="7">
    <location>
        <begin position="81"/>
        <end position="85"/>
    </location>
    <ligand>
        <name>GTP</name>
        <dbReference type="ChEBI" id="CHEBI:37565"/>
    </ligand>
</feature>
<dbReference type="PRINTS" id="PR00315">
    <property type="entry name" value="ELONGATNFCT"/>
</dbReference>
<feature type="domain" description="Tr-type G" evidence="8">
    <location>
        <begin position="10"/>
        <end position="204"/>
    </location>
</feature>
<sequence>MAAEKFERNKPHVNVGTIGHVDHGKTTLTAAITTVLAKEGKAEARKFDEIDNAPEEKERGITIATSHQEYETDKRHYAHIDCPGHADYVKNMIIGAAQMDGAILVVSAADGPMPQTREHILLAKQVGVPKIVVYLNKTDMVDDPELIDLVEMEIRELLNKYEFDGDNTPIVRGSALKALEGDPEAEKSIHELMDAIDSWIPEPARDIDKPFLMPIEDVFSIKGRGTVATGRVARGIVKVNEEVEIVGIRKTQKTVVTGVEMFRKMLDQGQAGDNIGVLLRGVEREDIERGQVLAKPRTVTPHTEFEAQIYVLTKEEGGRHTPFTKGYKPQFYIGTTDVTGEVEFEGEMVMPGDEVNIKVKLIVPIALEENQRFAIREGGKTVGAGVVTKVIK</sequence>
<dbReference type="Gene3D" id="3.40.50.300">
    <property type="entry name" value="P-loop containing nucleotide triphosphate hydrolases"/>
    <property type="match status" value="1"/>
</dbReference>
<dbReference type="NCBIfam" id="NF009373">
    <property type="entry name" value="PRK12736.1"/>
    <property type="match status" value="1"/>
</dbReference>
<dbReference type="AlphaFoldDB" id="A0A2M6YBW2"/>
<dbReference type="CDD" id="cd03707">
    <property type="entry name" value="EFTU_III"/>
    <property type="match status" value="1"/>
</dbReference>
<dbReference type="InterPro" id="IPR000795">
    <property type="entry name" value="T_Tr_GTP-bd_dom"/>
</dbReference>
<dbReference type="Pfam" id="PF03144">
    <property type="entry name" value="GTP_EFTU_D2"/>
    <property type="match status" value="1"/>
</dbReference>
<dbReference type="GO" id="GO:0005829">
    <property type="term" value="C:cytosol"/>
    <property type="evidence" value="ECO:0007669"/>
    <property type="project" value="TreeGrafter"/>
</dbReference>
<comment type="similarity">
    <text evidence="1 7">Belongs to the TRAFAC class translation factor GTPase superfamily. Classic translation factor GTPase family. EF-Tu/EF-1A subfamily.</text>
</comment>
<dbReference type="CDD" id="cd01884">
    <property type="entry name" value="EF_Tu"/>
    <property type="match status" value="1"/>
</dbReference>
<dbReference type="InterPro" id="IPR031157">
    <property type="entry name" value="G_TR_CS"/>
</dbReference>
<protein>
    <recommendedName>
        <fullName evidence="6 7">Elongation factor Tu</fullName>
        <shortName evidence="7">EF-Tu</shortName>
        <ecNumber evidence="7">3.6.5.3</ecNumber>
    </recommendedName>
</protein>
<dbReference type="PROSITE" id="PS00301">
    <property type="entry name" value="G_TR_1"/>
    <property type="match status" value="1"/>
</dbReference>
<dbReference type="SUPFAM" id="SSF50447">
    <property type="entry name" value="Translation proteins"/>
    <property type="match status" value="1"/>
</dbReference>